<feature type="compositionally biased region" description="Acidic residues" evidence="1">
    <location>
        <begin position="823"/>
        <end position="832"/>
    </location>
</feature>
<dbReference type="STRING" id="1296121.A0A1A5ZXL3"/>
<feature type="compositionally biased region" description="Acidic residues" evidence="1">
    <location>
        <begin position="436"/>
        <end position="454"/>
    </location>
</feature>
<feature type="compositionally biased region" description="Polar residues" evidence="1">
    <location>
        <begin position="420"/>
        <end position="430"/>
    </location>
</feature>
<feature type="compositionally biased region" description="Basic and acidic residues" evidence="1">
    <location>
        <begin position="241"/>
        <end position="255"/>
    </location>
</feature>
<dbReference type="VEuPathDB" id="FungiDB:I303_07306"/>
<dbReference type="OrthoDB" id="2575837at2759"/>
<dbReference type="Proteomes" id="UP000078595">
    <property type="component" value="Chromosome 11"/>
</dbReference>
<evidence type="ECO:0008006" key="5">
    <source>
        <dbReference type="Google" id="ProtNLM"/>
    </source>
</evidence>
<feature type="compositionally biased region" description="Polar residues" evidence="1">
    <location>
        <begin position="612"/>
        <end position="621"/>
    </location>
</feature>
<feature type="compositionally biased region" description="Low complexity" evidence="1">
    <location>
        <begin position="575"/>
        <end position="600"/>
    </location>
</feature>
<feature type="compositionally biased region" description="Low complexity" evidence="1">
    <location>
        <begin position="944"/>
        <end position="961"/>
    </location>
</feature>
<feature type="region of interest" description="Disordered" evidence="1">
    <location>
        <begin position="332"/>
        <end position="799"/>
    </location>
</feature>
<feature type="compositionally biased region" description="Basic and acidic residues" evidence="1">
    <location>
        <begin position="407"/>
        <end position="418"/>
    </location>
</feature>
<feature type="compositionally biased region" description="Basic and acidic residues" evidence="1">
    <location>
        <begin position="500"/>
        <end position="511"/>
    </location>
</feature>
<evidence type="ECO:0000256" key="1">
    <source>
        <dbReference type="SAM" id="MobiDB-lite"/>
    </source>
</evidence>
<dbReference type="KEGG" id="kdj:28971005"/>
<organism evidence="2">
    <name type="scientific">Kwoniella dejecticola CBS 10117</name>
    <dbReference type="NCBI Taxonomy" id="1296121"/>
    <lineage>
        <taxon>Eukaryota</taxon>
        <taxon>Fungi</taxon>
        <taxon>Dikarya</taxon>
        <taxon>Basidiomycota</taxon>
        <taxon>Agaricomycotina</taxon>
        <taxon>Tremellomycetes</taxon>
        <taxon>Tremellales</taxon>
        <taxon>Cryptococcaceae</taxon>
        <taxon>Kwoniella</taxon>
    </lineage>
</organism>
<feature type="compositionally biased region" description="Acidic residues" evidence="1">
    <location>
        <begin position="975"/>
        <end position="987"/>
    </location>
</feature>
<name>A0A1A5ZXL3_9TREE</name>
<evidence type="ECO:0000313" key="3">
    <source>
        <dbReference type="EMBL" id="WWC65745.1"/>
    </source>
</evidence>
<gene>
    <name evidence="2" type="ORF">I303_07306</name>
    <name evidence="3" type="ORF">I303_108367</name>
</gene>
<feature type="region of interest" description="Disordered" evidence="1">
    <location>
        <begin position="876"/>
        <end position="994"/>
    </location>
</feature>
<dbReference type="GeneID" id="28971005"/>
<feature type="compositionally biased region" description="Polar residues" evidence="1">
    <location>
        <begin position="701"/>
        <end position="721"/>
    </location>
</feature>
<feature type="region of interest" description="Disordered" evidence="1">
    <location>
        <begin position="814"/>
        <end position="863"/>
    </location>
</feature>
<feature type="compositionally biased region" description="Low complexity" evidence="1">
    <location>
        <begin position="473"/>
        <end position="482"/>
    </location>
</feature>
<feature type="compositionally biased region" description="Low complexity" evidence="1">
    <location>
        <begin position="230"/>
        <end position="239"/>
    </location>
</feature>
<sequence>MAEDITSWISKAIVQHDREHGANYKIPLRGRYIQLIKFLSFRDDFDPHAEIRGVIADRTHWVRVKFDVDATDEFEEPQASLPVETLTSHLRAIFLIESFRIHLGPPPSASRRRSASTQAVNSLGELPEITLEILEWKVVSGDKNDPVFYENIPEVSKGNTDLDVQVQGVLRKWWFGESNSSQSHFPSTSQYPITPGYFKQETPIPSRIAGRRSSSAKPLISSPLAERRSSPSALSSPPSTNDRKSVPNETHLEDKKIRLPQKDRLMLLDFLKPYINAPGSKKKVIPEWLFEKSTDTKEMLDDITMFGLDYAADLQDGTGTENLEIDEQMDKAASMEVVSPSRKGKEREKNLSSSNPFSQDHVPVSSSDPYAEQHDDEYPQMTPLSPSPRKNTRPKPLIDSQSSPTKKNRDTATQDPHDPTGTQNANNDQEQFAVDVDVDIDVDERMESDEESEDDMKIRPAIRPRRRKEMFDPSMPCSSPPCDVDMQNDDEDENDDGLSDYERGERRKSAAKDIAANAKPSGRVDPQRRLEQEQGGSEEAEDIESADSQILEDPMPAQKSGVTASPPVAGEEKSQSLTRLQSQSQSQSHSHSQSQSRSQTAEAKGHILVDASDQSFSQNDSIEVVVKIDTSRKDSQDSQSRISDKQEMLKAVNDRSHAESVSTRKRSLDTREISRTPTGRFDDIDDQSPPIKKAKVEHITPIQSQSQSQVRSDTHTQSSGRGSRKSFLDSIRLFPSVSPSIGKSRQTQTQTHVDDTTEIKMEVDPESPSSGRRKDVTVDGPTIPTAVLAPTPDKGLLGSFSQWLRNGAATPFRHNLNVKAEPEPEPEPELAPESESRSRSTHLHTKSEPSQDNGLPHLQVNVKHMDKIHERQEDRAFRADISLQIDEEDGLDDGLDRSEIDEDPRVIVIDDDSTDEEVELEDKEEVESTRRARSMRLAASNAQSESGVNNSNGNMNGHSRSVSGAALARNNGNVMDEDSQLKEEEELLPSHPRSSTKLVKVKKLGGTFELDLKLNGLTEKEVRKALEDIGKARSRNKNKK</sequence>
<dbReference type="AlphaFoldDB" id="A0A1A5ZXL3"/>
<reference evidence="2" key="1">
    <citation type="submission" date="2013-07" db="EMBL/GenBank/DDBJ databases">
        <title>The Genome Sequence of Cryptococcus dejecticola CBS10117.</title>
        <authorList>
            <consortium name="The Broad Institute Genome Sequencing Platform"/>
            <person name="Cuomo C."/>
            <person name="Litvintseva A."/>
            <person name="Chen Y."/>
            <person name="Heitman J."/>
            <person name="Sun S."/>
            <person name="Springer D."/>
            <person name="Dromer F."/>
            <person name="Young S.K."/>
            <person name="Zeng Q."/>
            <person name="Gargeya S."/>
            <person name="Fitzgerald M."/>
            <person name="Abouelleil A."/>
            <person name="Alvarado L."/>
            <person name="Berlin A.M."/>
            <person name="Chapman S.B."/>
            <person name="Dewar J."/>
            <person name="Goldberg J."/>
            <person name="Griggs A."/>
            <person name="Gujja S."/>
            <person name="Hansen M."/>
            <person name="Howarth C."/>
            <person name="Imamovic A."/>
            <person name="Larimer J."/>
            <person name="McCowan C."/>
            <person name="Murphy C."/>
            <person name="Pearson M."/>
            <person name="Priest M."/>
            <person name="Roberts A."/>
            <person name="Saif S."/>
            <person name="Shea T."/>
            <person name="Sykes S."/>
            <person name="Wortman J."/>
            <person name="Nusbaum C."/>
            <person name="Birren B."/>
        </authorList>
    </citation>
    <scope>NUCLEOTIDE SEQUENCE [LARGE SCALE GENOMIC DNA]</scope>
    <source>
        <strain evidence="2">CBS 10117</strain>
    </source>
</reference>
<feature type="compositionally biased region" description="Acidic residues" evidence="1">
    <location>
        <begin position="536"/>
        <end position="545"/>
    </location>
</feature>
<evidence type="ECO:0000313" key="4">
    <source>
        <dbReference type="Proteomes" id="UP000078595"/>
    </source>
</evidence>
<feature type="compositionally biased region" description="Basic and acidic residues" evidence="1">
    <location>
        <begin position="629"/>
        <end position="658"/>
    </location>
</feature>
<feature type="region of interest" description="Disordered" evidence="1">
    <location>
        <begin position="206"/>
        <end position="255"/>
    </location>
</feature>
<dbReference type="EMBL" id="CP144540">
    <property type="protein sequence ID" value="WWC65745.1"/>
    <property type="molecule type" value="Genomic_DNA"/>
</dbReference>
<feature type="compositionally biased region" description="Polar residues" evidence="1">
    <location>
        <begin position="351"/>
        <end position="368"/>
    </location>
</feature>
<accession>A0A1A5ZXL3</accession>
<feature type="compositionally biased region" description="Acidic residues" evidence="1">
    <location>
        <begin position="909"/>
        <end position="925"/>
    </location>
</feature>
<keyword evidence="4" id="KW-1185">Reference proteome</keyword>
<dbReference type="RefSeq" id="XP_018260388.1">
    <property type="nucleotide sequence ID" value="XM_018410579.1"/>
</dbReference>
<proteinExistence type="predicted"/>
<protein>
    <recommendedName>
        <fullName evidence="5">Telomere replication protein EST3</fullName>
    </recommendedName>
</protein>
<dbReference type="EMBL" id="KI894035">
    <property type="protein sequence ID" value="OBR82546.1"/>
    <property type="molecule type" value="Genomic_DNA"/>
</dbReference>
<reference evidence="3" key="2">
    <citation type="submission" date="2013-07" db="EMBL/GenBank/DDBJ databases">
        <authorList>
            <consortium name="The Broad Institute Genome Sequencing Platform"/>
            <person name="Cuomo C."/>
            <person name="Litvintseva A."/>
            <person name="Chen Y."/>
            <person name="Heitman J."/>
            <person name="Sun S."/>
            <person name="Springer D."/>
            <person name="Dromer F."/>
            <person name="Young S.K."/>
            <person name="Zeng Q."/>
            <person name="Gargeya S."/>
            <person name="Fitzgerald M."/>
            <person name="Abouelleil A."/>
            <person name="Alvarado L."/>
            <person name="Berlin A.M."/>
            <person name="Chapman S.B."/>
            <person name="Dewar J."/>
            <person name="Goldberg J."/>
            <person name="Griggs A."/>
            <person name="Gujja S."/>
            <person name="Hansen M."/>
            <person name="Howarth C."/>
            <person name="Imamovic A."/>
            <person name="Larimer J."/>
            <person name="McCowan C."/>
            <person name="Murphy C."/>
            <person name="Pearson M."/>
            <person name="Priest M."/>
            <person name="Roberts A."/>
            <person name="Saif S."/>
            <person name="Shea T."/>
            <person name="Sykes S."/>
            <person name="Wortman J."/>
            <person name="Nusbaum C."/>
            <person name="Birren B."/>
        </authorList>
    </citation>
    <scope>NUCLEOTIDE SEQUENCE</scope>
    <source>
        <strain evidence="3">CBS 10117</strain>
    </source>
</reference>
<feature type="compositionally biased region" description="Acidic residues" evidence="1">
    <location>
        <begin position="486"/>
        <end position="499"/>
    </location>
</feature>
<feature type="compositionally biased region" description="Basic and acidic residues" evidence="1">
    <location>
        <begin position="752"/>
        <end position="763"/>
    </location>
</feature>
<evidence type="ECO:0000313" key="2">
    <source>
        <dbReference type="EMBL" id="OBR82546.1"/>
    </source>
</evidence>
<reference evidence="3" key="3">
    <citation type="submission" date="2024-02" db="EMBL/GenBank/DDBJ databases">
        <title>Comparative genomics of Cryptococcus and Kwoniella reveals pathogenesis evolution and contrasting modes of karyotype evolution via chromosome fusion or intercentromeric recombination.</title>
        <authorList>
            <person name="Coelho M.A."/>
            <person name="David-Palma M."/>
            <person name="Shea T."/>
            <person name="Bowers K."/>
            <person name="McGinley-Smith S."/>
            <person name="Mohammad A.W."/>
            <person name="Gnirke A."/>
            <person name="Yurkov A.M."/>
            <person name="Nowrousian M."/>
            <person name="Sun S."/>
            <person name="Cuomo C.A."/>
            <person name="Heitman J."/>
        </authorList>
    </citation>
    <scope>NUCLEOTIDE SEQUENCE</scope>
    <source>
        <strain evidence="3">CBS 10117</strain>
    </source>
</reference>